<dbReference type="PANTHER" id="PTHR13104">
    <property type="entry name" value="MED-6-RELATED"/>
    <property type="match status" value="1"/>
</dbReference>
<keyword evidence="6" id="KW-0010">Activator</keyword>
<feature type="region of interest" description="Disordered" evidence="7">
    <location>
        <begin position="142"/>
        <end position="166"/>
    </location>
</feature>
<organism evidence="8 9">
    <name type="scientific">Caenorhabditis bovis</name>
    <dbReference type="NCBI Taxonomy" id="2654633"/>
    <lineage>
        <taxon>Eukaryota</taxon>
        <taxon>Metazoa</taxon>
        <taxon>Ecdysozoa</taxon>
        <taxon>Nematoda</taxon>
        <taxon>Chromadorea</taxon>
        <taxon>Rhabditida</taxon>
        <taxon>Rhabditina</taxon>
        <taxon>Rhabditomorpha</taxon>
        <taxon>Rhabditoidea</taxon>
        <taxon>Rhabditidae</taxon>
        <taxon>Peloderinae</taxon>
        <taxon>Caenorhabditis</taxon>
    </lineage>
</organism>
<comment type="subunit">
    <text evidence="6">Component of the Mediator complex.</text>
</comment>
<dbReference type="Gene3D" id="3.10.450.580">
    <property type="entry name" value="Mediator complex, subunit Med6"/>
    <property type="match status" value="1"/>
</dbReference>
<comment type="similarity">
    <text evidence="2 6">Belongs to the Mediator complex subunit 6 family.</text>
</comment>
<dbReference type="Proteomes" id="UP000494206">
    <property type="component" value="Unassembled WGS sequence"/>
</dbReference>
<evidence type="ECO:0000256" key="1">
    <source>
        <dbReference type="ARBA" id="ARBA00004123"/>
    </source>
</evidence>
<evidence type="ECO:0000256" key="3">
    <source>
        <dbReference type="ARBA" id="ARBA00023015"/>
    </source>
</evidence>
<keyword evidence="5 6" id="KW-0539">Nucleus</keyword>
<sequence>MQNINRPVEECLRSMAGTQYVLWHAQPPLFVICKQRRNNTLNVTPLAYYYIINGLCLQAPDMYSVVQSKLLGALEPLRNAFQEVTNYSRYNAAKGYYWEFKSNKGKKKEDETKDEEKMKAERATMFQQTRTNMILYQLRDEMPPEDALEPEIEKASDEVEELSHNE</sequence>
<dbReference type="OrthoDB" id="344220at2759"/>
<evidence type="ECO:0000256" key="2">
    <source>
        <dbReference type="ARBA" id="ARBA00007526"/>
    </source>
</evidence>
<keyword evidence="3 6" id="KW-0805">Transcription regulation</keyword>
<gene>
    <name evidence="6" type="primary">MED6</name>
    <name evidence="8" type="ORF">CBOVIS_LOCUS1176</name>
</gene>
<evidence type="ECO:0000313" key="8">
    <source>
        <dbReference type="EMBL" id="CAB3397817.1"/>
    </source>
</evidence>
<reference evidence="8 9" key="1">
    <citation type="submission" date="2020-04" db="EMBL/GenBank/DDBJ databases">
        <authorList>
            <person name="Laetsch R D."/>
            <person name="Stevens L."/>
            <person name="Kumar S."/>
            <person name="Blaxter L. M."/>
        </authorList>
    </citation>
    <scope>NUCLEOTIDE SEQUENCE [LARGE SCALE GENOMIC DNA]</scope>
</reference>
<name>A0A8S1EAY6_9PELO</name>
<comment type="subcellular location">
    <subcellularLocation>
        <location evidence="1 6">Nucleus</location>
    </subcellularLocation>
</comment>
<accession>A0A8S1EAY6</accession>
<evidence type="ECO:0000256" key="6">
    <source>
        <dbReference type="RuleBase" id="RU364143"/>
    </source>
</evidence>
<dbReference type="EMBL" id="CADEPM010000001">
    <property type="protein sequence ID" value="CAB3397817.1"/>
    <property type="molecule type" value="Genomic_DNA"/>
</dbReference>
<dbReference type="InterPro" id="IPR038566">
    <property type="entry name" value="Mediator_Med6_sf"/>
</dbReference>
<evidence type="ECO:0000313" key="9">
    <source>
        <dbReference type="Proteomes" id="UP000494206"/>
    </source>
</evidence>
<dbReference type="AlphaFoldDB" id="A0A8S1EAY6"/>
<protein>
    <recommendedName>
        <fullName evidence="6">Mediator of RNA polymerase II transcription subunit 6</fullName>
    </recommendedName>
    <alternativeName>
        <fullName evidence="6">Mediator complex subunit 6</fullName>
    </alternativeName>
</protein>
<evidence type="ECO:0000256" key="4">
    <source>
        <dbReference type="ARBA" id="ARBA00023163"/>
    </source>
</evidence>
<keyword evidence="9" id="KW-1185">Reference proteome</keyword>
<evidence type="ECO:0000256" key="5">
    <source>
        <dbReference type="ARBA" id="ARBA00023242"/>
    </source>
</evidence>
<dbReference type="GO" id="GO:0006357">
    <property type="term" value="P:regulation of transcription by RNA polymerase II"/>
    <property type="evidence" value="ECO:0007669"/>
    <property type="project" value="InterPro"/>
</dbReference>
<evidence type="ECO:0000256" key="7">
    <source>
        <dbReference type="SAM" id="MobiDB-lite"/>
    </source>
</evidence>
<dbReference type="InterPro" id="IPR007018">
    <property type="entry name" value="Mediator_Med6"/>
</dbReference>
<keyword evidence="4 6" id="KW-0804">Transcription</keyword>
<dbReference type="GO" id="GO:0016592">
    <property type="term" value="C:mediator complex"/>
    <property type="evidence" value="ECO:0007669"/>
    <property type="project" value="InterPro"/>
</dbReference>
<proteinExistence type="inferred from homology"/>
<dbReference type="GO" id="GO:0003712">
    <property type="term" value="F:transcription coregulator activity"/>
    <property type="evidence" value="ECO:0007669"/>
    <property type="project" value="InterPro"/>
</dbReference>
<feature type="compositionally biased region" description="Basic and acidic residues" evidence="7">
    <location>
        <begin position="151"/>
        <end position="166"/>
    </location>
</feature>
<dbReference type="Pfam" id="PF04934">
    <property type="entry name" value="Med6"/>
    <property type="match status" value="1"/>
</dbReference>
<comment type="function">
    <text evidence="6">Component of the Mediator complex, a coactivator involved in the regulated transcription of nearly all RNA polymerase II-dependent genes. Mediator functions as a bridge to convey information from gene-specific regulatory proteins to the basal RNA polymerase II transcription machinery. Mediator is recruited to promoters by direct interactions with regulatory proteins and serves as a scaffold for the assembly of a functional preinitiation complex with RNA polymerase II and the general transcription factors.</text>
</comment>
<comment type="caution">
    <text evidence="8">The sequence shown here is derived from an EMBL/GenBank/DDBJ whole genome shotgun (WGS) entry which is preliminary data.</text>
</comment>